<dbReference type="PANTHER" id="PTHR47074:SF61">
    <property type="entry name" value="RNASE H TYPE-1 DOMAIN-CONTAINING PROTEIN"/>
    <property type="match status" value="1"/>
</dbReference>
<proteinExistence type="predicted"/>
<evidence type="ECO:0000313" key="3">
    <source>
        <dbReference type="RefSeq" id="XP_040934791.1"/>
    </source>
</evidence>
<reference evidence="2" key="1">
    <citation type="journal article" date="2020" name="Nat. Genet.">
        <title>Genomic diversifications of five Gossypium allopolyploid species and their impact on cotton improvement.</title>
        <authorList>
            <person name="Chen Z.J."/>
            <person name="Sreedasyam A."/>
            <person name="Ando A."/>
            <person name="Song Q."/>
            <person name="De Santiago L.M."/>
            <person name="Hulse-Kemp A.M."/>
            <person name="Ding M."/>
            <person name="Ye W."/>
            <person name="Kirkbride R.C."/>
            <person name="Jenkins J."/>
            <person name="Plott C."/>
            <person name="Lovell J."/>
            <person name="Lin Y.M."/>
            <person name="Vaughn R."/>
            <person name="Liu B."/>
            <person name="Simpson S."/>
            <person name="Scheffler B.E."/>
            <person name="Wen L."/>
            <person name="Saski C.A."/>
            <person name="Grover C.E."/>
            <person name="Hu G."/>
            <person name="Conover J.L."/>
            <person name="Carlson J.W."/>
            <person name="Shu S."/>
            <person name="Boston L.B."/>
            <person name="Williams M."/>
            <person name="Peterson D.G."/>
            <person name="McGee K."/>
            <person name="Jones D.C."/>
            <person name="Wendel J.F."/>
            <person name="Stelly D.M."/>
            <person name="Grimwood J."/>
            <person name="Schmutz J."/>
        </authorList>
    </citation>
    <scope>NUCLEOTIDE SEQUENCE [LARGE SCALE GENOMIC DNA]</scope>
    <source>
        <strain evidence="2">cv. TM-1</strain>
    </source>
</reference>
<evidence type="ECO:0000259" key="1">
    <source>
        <dbReference type="Pfam" id="PF13456"/>
    </source>
</evidence>
<dbReference type="InterPro" id="IPR052929">
    <property type="entry name" value="RNase_H-like_EbsB-rel"/>
</dbReference>
<dbReference type="RefSeq" id="XP_040934791.1">
    <property type="nucleotide sequence ID" value="XM_041078857.1"/>
</dbReference>
<dbReference type="InterPro" id="IPR036397">
    <property type="entry name" value="RNaseH_sf"/>
</dbReference>
<feature type="domain" description="RNase H type-1" evidence="1">
    <location>
        <begin position="56"/>
        <end position="176"/>
    </location>
</feature>
<dbReference type="InterPro" id="IPR044730">
    <property type="entry name" value="RNase_H-like_dom_plant"/>
</dbReference>
<dbReference type="InterPro" id="IPR002156">
    <property type="entry name" value="RNaseH_domain"/>
</dbReference>
<gene>
    <name evidence="3" type="primary">LOC121208305</name>
</gene>
<dbReference type="InterPro" id="IPR012337">
    <property type="entry name" value="RNaseH-like_sf"/>
</dbReference>
<sequence>MSFGIVLDVPKEHSQTRSIALLWHMGPVGVKKQAHALFTATRAIQSDTSSGMTIHFDAAFNRRDFKSMASLVVRDQMGVILATKTVLNSNVSTSFAAEAYAGLHSINLGLSMGIHSVTVKGDSRTIIKKCQTSMQDKSVIGAIISDIQKKSEFFQEIRFQFINRIENILAHKIAEEVLRRGEETHLEGEALHHIYVCSEGRWSRLPD</sequence>
<keyword evidence="2" id="KW-1185">Reference proteome</keyword>
<dbReference type="SUPFAM" id="SSF53098">
    <property type="entry name" value="Ribonuclease H-like"/>
    <property type="match status" value="1"/>
</dbReference>
<protein>
    <recommendedName>
        <fullName evidence="1">RNase H type-1 domain-containing protein</fullName>
    </recommendedName>
</protein>
<dbReference type="Gene3D" id="3.30.420.10">
    <property type="entry name" value="Ribonuclease H-like superfamily/Ribonuclease H"/>
    <property type="match status" value="1"/>
</dbReference>
<dbReference type="Proteomes" id="UP000818029">
    <property type="component" value="Chromosome A10"/>
</dbReference>
<dbReference type="PANTHER" id="PTHR47074">
    <property type="entry name" value="BNAC02G40300D PROTEIN"/>
    <property type="match status" value="1"/>
</dbReference>
<dbReference type="CDD" id="cd06222">
    <property type="entry name" value="RNase_H_like"/>
    <property type="match status" value="1"/>
</dbReference>
<evidence type="ECO:0000313" key="2">
    <source>
        <dbReference type="Proteomes" id="UP000818029"/>
    </source>
</evidence>
<dbReference type="GeneID" id="121208305"/>
<dbReference type="Pfam" id="PF13456">
    <property type="entry name" value="RVT_3"/>
    <property type="match status" value="1"/>
</dbReference>
<organism evidence="2 3">
    <name type="scientific">Gossypium hirsutum</name>
    <name type="common">Upland cotton</name>
    <name type="synonym">Gossypium mexicanum</name>
    <dbReference type="NCBI Taxonomy" id="3635"/>
    <lineage>
        <taxon>Eukaryota</taxon>
        <taxon>Viridiplantae</taxon>
        <taxon>Streptophyta</taxon>
        <taxon>Embryophyta</taxon>
        <taxon>Tracheophyta</taxon>
        <taxon>Spermatophyta</taxon>
        <taxon>Magnoliopsida</taxon>
        <taxon>eudicotyledons</taxon>
        <taxon>Gunneridae</taxon>
        <taxon>Pentapetalae</taxon>
        <taxon>rosids</taxon>
        <taxon>malvids</taxon>
        <taxon>Malvales</taxon>
        <taxon>Malvaceae</taxon>
        <taxon>Malvoideae</taxon>
        <taxon>Gossypium</taxon>
    </lineage>
</organism>
<name>A0ABM2YWA9_GOSHI</name>
<accession>A0ABM2YWA9</accession>
<reference evidence="3" key="2">
    <citation type="submission" date="2025-08" db="UniProtKB">
        <authorList>
            <consortium name="RefSeq"/>
        </authorList>
    </citation>
    <scope>IDENTIFICATION</scope>
</reference>